<dbReference type="GO" id="GO:0005975">
    <property type="term" value="P:carbohydrate metabolic process"/>
    <property type="evidence" value="ECO:0007669"/>
    <property type="project" value="InterPro"/>
</dbReference>
<keyword evidence="2" id="KW-0732">Signal</keyword>
<feature type="signal peptide" evidence="2">
    <location>
        <begin position="1"/>
        <end position="25"/>
    </location>
</feature>
<dbReference type="PANTHER" id="PTHR10353">
    <property type="entry name" value="GLYCOSYL HYDROLASE"/>
    <property type="match status" value="1"/>
</dbReference>
<reference evidence="3 4" key="1">
    <citation type="journal article" date="2020" name="bioRxiv">
        <title>Sequence and annotation of 42 cannabis genomes reveals extensive copy number variation in cannabinoid synthesis and pathogen resistance genes.</title>
        <authorList>
            <person name="Mckernan K.J."/>
            <person name="Helbert Y."/>
            <person name="Kane L.T."/>
            <person name="Ebling H."/>
            <person name="Zhang L."/>
            <person name="Liu B."/>
            <person name="Eaton Z."/>
            <person name="Mclaughlin S."/>
            <person name="Kingan S."/>
            <person name="Baybayan P."/>
            <person name="Concepcion G."/>
            <person name="Jordan M."/>
            <person name="Riva A."/>
            <person name="Barbazuk W."/>
            <person name="Harkins T."/>
        </authorList>
    </citation>
    <scope>NUCLEOTIDE SEQUENCE [LARGE SCALE GENOMIC DNA]</scope>
    <source>
        <strain evidence="4">cv. Jamaican Lion 4</strain>
        <tissue evidence="3">Leaf</tissue>
    </source>
</reference>
<evidence type="ECO:0000256" key="2">
    <source>
        <dbReference type="SAM" id="SignalP"/>
    </source>
</evidence>
<dbReference type="Gene3D" id="3.20.20.80">
    <property type="entry name" value="Glycosidases"/>
    <property type="match status" value="4"/>
</dbReference>
<dbReference type="InterPro" id="IPR001360">
    <property type="entry name" value="Glyco_hydro_1"/>
</dbReference>
<accession>A0A7J6GQM0</accession>
<sequence length="1277" mass="145039">MRVRKIPFPLLIFFFVALLISYGGGAVDLSEDAATVLSGPESNGLNRAQFPMGFVFGTATSAYQVEGMALKDGRGPSIWDVFINNTPGLIANNGTADVAVDQYHRYREDINIMKKLNFDAYRFSISWSRIFPDGTGKVNWKGVAYYNRLIDYLLKSGITPYANLYHYDLPETLEEKYLGWINKQVIEDFADYAEFCFKTFGDRVKNWMTFNEPRVVAALGYDNGLHAPGRCSKPFGNCTAGNSATEPYIAAHNLILSHAAAVQRYRQKFQAEQKGRIGILLDFSWYEPLTRSKADNYAAQRARDFHVGWFIHPIVYGEYPRTMEEIVGKRLPKFTEEEIKMVKGSMDFVGINQYTAYYIYDPHQPKSKDLGYQQDWNVGYAFEKNGVPIGPRANSYWLYQVPWGLYKCLTYIKHHYGNPTVILSENGMDDPGNVTLPDGLHDSTRINYYKSYIAELKKAVDEGVNVVGYFAWSLLDNFEWRLGYTSRFGIVYVDFHNLKRYPKMSAYWFQKFLDKNYYSPYLENSSMKIPPWLILLLLSIAQFMISYGAGAVELSEEASTFSGPENGGLSRAQFPMGFVFGTATSAYQVEGMAHKDGRGPSIWDVFIKNPGIVANNGTGEVSVDQYHRYKGTGKVNWKGVAYYNRLINYLLKQGITPYANLYHYDLPEALEKKYMGLLNDQVVKDFADYADFCFKTFGDRVKNWMTFNEPRVVAALGYDTGFFAPGRCSKAYGNCTAGNSATEPYIAAHHLILSHAAAVQRYRQKYQYPKTMQEIVGKRLPKFTKDEIKMVKGSMDFVGINQYTAYYIYDPHQPKPKAYSSWLYQVPWGLYKCLTYIKEHYGNPTVILSENGMDDPGNVTMAQGLHDTTRIKFYKNYLTQLKKAVDEGANVVGYFAWSLLDNFEWRLVYGENYSFDLNVHLKNASKPEELMIKKSDFPSDFVFGVATAAAQIEGSVNAEGKGESIWDNFVKTNPEAISKLGVKSYRFSIAWTRILPNGSLSGGVNEAGISHYNNLINELVKRGIKPYVTLLHFDSPQALQEKYGGFLSRSMVKDFKDYSPCTEGNSTTEPYIVTHNMLLAHATAVKLYRRKFQKTQGGEIGITLVGKYFEPYSETRDDIAATKRLMDFQVYGTISVKNRLPKFTLKQKKLVQGSFDFIGINYYTSRFAKSKPPSFPSRFTTDALATEESHKINGSLIGPKAKGINDPNKPLEVALNDPHRIINTLRHLYKAFFQDLGCTTLITRAISIVFLKSLLNGSIGYCLQMFFAHFKKHITLF</sequence>
<feature type="chain" id="PRO_5029886102" description="Beta-glucosidase" evidence="2">
    <location>
        <begin position="26"/>
        <end position="1277"/>
    </location>
</feature>
<comment type="similarity">
    <text evidence="1">Belongs to the glycosyl hydrolase 1 family.</text>
</comment>
<comment type="caution">
    <text evidence="3">The sequence shown here is derived from an EMBL/GenBank/DDBJ whole genome shotgun (WGS) entry which is preliminary data.</text>
</comment>
<name>A0A7J6GQM0_CANSA</name>
<dbReference type="Pfam" id="PF00232">
    <property type="entry name" value="Glyco_hydro_1"/>
    <property type="match status" value="7"/>
</dbReference>
<dbReference type="EMBL" id="JAATIQ010000086">
    <property type="protein sequence ID" value="KAF4385246.1"/>
    <property type="molecule type" value="Genomic_DNA"/>
</dbReference>
<dbReference type="AlphaFoldDB" id="A0A7J6GQM0"/>
<proteinExistence type="inferred from homology"/>
<evidence type="ECO:0000313" key="3">
    <source>
        <dbReference type="EMBL" id="KAF4385246.1"/>
    </source>
</evidence>
<keyword evidence="4" id="KW-1185">Reference proteome</keyword>
<dbReference type="Proteomes" id="UP000583929">
    <property type="component" value="Unassembled WGS sequence"/>
</dbReference>
<evidence type="ECO:0008006" key="5">
    <source>
        <dbReference type="Google" id="ProtNLM"/>
    </source>
</evidence>
<protein>
    <recommendedName>
        <fullName evidence="5">Beta-glucosidase</fullName>
    </recommendedName>
</protein>
<dbReference type="SUPFAM" id="SSF51445">
    <property type="entry name" value="(Trans)glycosidases"/>
    <property type="match status" value="3"/>
</dbReference>
<dbReference type="GO" id="GO:0008422">
    <property type="term" value="F:beta-glucosidase activity"/>
    <property type="evidence" value="ECO:0007669"/>
    <property type="project" value="TreeGrafter"/>
</dbReference>
<dbReference type="FunFam" id="3.20.20.80:FF:000041">
    <property type="entry name" value="Beta-glucosidase 7"/>
    <property type="match status" value="1"/>
</dbReference>
<dbReference type="PANTHER" id="PTHR10353:SF28">
    <property type="entry name" value="BETA-GLUCOSIDASE 44"/>
    <property type="match status" value="1"/>
</dbReference>
<gene>
    <name evidence="3" type="ORF">G4B88_026529</name>
</gene>
<dbReference type="PRINTS" id="PR00131">
    <property type="entry name" value="GLHYDRLASE1"/>
</dbReference>
<evidence type="ECO:0000256" key="1">
    <source>
        <dbReference type="ARBA" id="ARBA00010838"/>
    </source>
</evidence>
<organism evidence="3 4">
    <name type="scientific">Cannabis sativa</name>
    <name type="common">Hemp</name>
    <name type="synonym">Marijuana</name>
    <dbReference type="NCBI Taxonomy" id="3483"/>
    <lineage>
        <taxon>Eukaryota</taxon>
        <taxon>Viridiplantae</taxon>
        <taxon>Streptophyta</taxon>
        <taxon>Embryophyta</taxon>
        <taxon>Tracheophyta</taxon>
        <taxon>Spermatophyta</taxon>
        <taxon>Magnoliopsida</taxon>
        <taxon>eudicotyledons</taxon>
        <taxon>Gunneridae</taxon>
        <taxon>Pentapetalae</taxon>
        <taxon>rosids</taxon>
        <taxon>fabids</taxon>
        <taxon>Rosales</taxon>
        <taxon>Cannabaceae</taxon>
        <taxon>Cannabis</taxon>
    </lineage>
</organism>
<dbReference type="InterPro" id="IPR017853">
    <property type="entry name" value="GH"/>
</dbReference>
<evidence type="ECO:0000313" key="4">
    <source>
        <dbReference type="Proteomes" id="UP000583929"/>
    </source>
</evidence>